<sequence>MEATLSRPAARCCCLLKTTTPSSTSRVLLLPSQQQQTRQKSTRARHKAALNIPAHPSFLSQPPDSTSPGGSTTLIFNPPSSAPSVFQTPFKFLPKSDPRRRATLGSQLFSSSVTTQFSPQSVDVSSLPTIFDDRSPATTPKNHSLTKEDVEEMRRLRLADPVKNSVLSLARQFGCSVMFVMMCVQAGKEHRDKVHVEPHAAAREKWGPKKREAKMERKRRMEMLMRGEI</sequence>
<dbReference type="Proteomes" id="UP001172159">
    <property type="component" value="Unassembled WGS sequence"/>
</dbReference>
<dbReference type="Pfam" id="PF12824">
    <property type="entry name" value="MRP-L20"/>
    <property type="match status" value="1"/>
</dbReference>
<gene>
    <name evidence="1" type="ORF">B0T21DRAFT_363592</name>
</gene>
<keyword evidence="1" id="KW-0689">Ribosomal protein</keyword>
<organism evidence="1 2">
    <name type="scientific">Apiosordaria backusii</name>
    <dbReference type="NCBI Taxonomy" id="314023"/>
    <lineage>
        <taxon>Eukaryota</taxon>
        <taxon>Fungi</taxon>
        <taxon>Dikarya</taxon>
        <taxon>Ascomycota</taxon>
        <taxon>Pezizomycotina</taxon>
        <taxon>Sordariomycetes</taxon>
        <taxon>Sordariomycetidae</taxon>
        <taxon>Sordariales</taxon>
        <taxon>Lasiosphaeriaceae</taxon>
        <taxon>Apiosordaria</taxon>
    </lineage>
</organism>
<name>A0AA40BT63_9PEZI</name>
<evidence type="ECO:0000313" key="1">
    <source>
        <dbReference type="EMBL" id="KAK0739914.1"/>
    </source>
</evidence>
<protein>
    <submittedName>
        <fullName evidence="1">Mitochondrial ribosomal protein subunit L20-domain-containing protein</fullName>
    </submittedName>
</protein>
<dbReference type="GO" id="GO:0003735">
    <property type="term" value="F:structural constituent of ribosome"/>
    <property type="evidence" value="ECO:0007669"/>
    <property type="project" value="TreeGrafter"/>
</dbReference>
<dbReference type="EMBL" id="JAUKTV010000004">
    <property type="protein sequence ID" value="KAK0739914.1"/>
    <property type="molecule type" value="Genomic_DNA"/>
</dbReference>
<dbReference type="GO" id="GO:0005762">
    <property type="term" value="C:mitochondrial large ribosomal subunit"/>
    <property type="evidence" value="ECO:0007669"/>
    <property type="project" value="TreeGrafter"/>
</dbReference>
<keyword evidence="1" id="KW-0687">Ribonucleoprotein</keyword>
<reference evidence="1" key="1">
    <citation type="submission" date="2023-06" db="EMBL/GenBank/DDBJ databases">
        <title>Genome-scale phylogeny and comparative genomics of the fungal order Sordariales.</title>
        <authorList>
            <consortium name="Lawrence Berkeley National Laboratory"/>
            <person name="Hensen N."/>
            <person name="Bonometti L."/>
            <person name="Westerberg I."/>
            <person name="Brannstrom I.O."/>
            <person name="Guillou S."/>
            <person name="Cros-Aarteil S."/>
            <person name="Calhoun S."/>
            <person name="Haridas S."/>
            <person name="Kuo A."/>
            <person name="Mondo S."/>
            <person name="Pangilinan J."/>
            <person name="Riley R."/>
            <person name="Labutti K."/>
            <person name="Andreopoulos B."/>
            <person name="Lipzen A."/>
            <person name="Chen C."/>
            <person name="Yanf M."/>
            <person name="Daum C."/>
            <person name="Ng V."/>
            <person name="Clum A."/>
            <person name="Steindorff A."/>
            <person name="Ohm R."/>
            <person name="Martin F."/>
            <person name="Silar P."/>
            <person name="Natvig D."/>
            <person name="Lalanne C."/>
            <person name="Gautier V."/>
            <person name="Ament-Velasquez S.L."/>
            <person name="Kruys A."/>
            <person name="Hutchinson M.I."/>
            <person name="Powell A.J."/>
            <person name="Barry K."/>
            <person name="Miller A.N."/>
            <person name="Grigoriev I.V."/>
            <person name="Debuchy R."/>
            <person name="Gladieux P."/>
            <person name="Thoren M.H."/>
            <person name="Johannesson H."/>
        </authorList>
    </citation>
    <scope>NUCLEOTIDE SEQUENCE</scope>
    <source>
        <strain evidence="1">CBS 540.89</strain>
    </source>
</reference>
<dbReference type="AlphaFoldDB" id="A0AA40BT63"/>
<accession>A0AA40BT63</accession>
<dbReference type="InterPro" id="IPR024388">
    <property type="entry name" value="Ribosomal_mL58"/>
</dbReference>
<evidence type="ECO:0000313" key="2">
    <source>
        <dbReference type="Proteomes" id="UP001172159"/>
    </source>
</evidence>
<dbReference type="PANTHER" id="PTHR28266">
    <property type="entry name" value="54S RIBOSOMAL PROTEIN L20, MITOCHONDRIAL"/>
    <property type="match status" value="1"/>
</dbReference>
<proteinExistence type="predicted"/>
<keyword evidence="2" id="KW-1185">Reference proteome</keyword>
<comment type="caution">
    <text evidence="1">The sequence shown here is derived from an EMBL/GenBank/DDBJ whole genome shotgun (WGS) entry which is preliminary data.</text>
</comment>
<dbReference type="PANTHER" id="PTHR28266:SF1">
    <property type="entry name" value="LARGE RIBOSOMAL SUBUNIT PROTEIN ML58"/>
    <property type="match status" value="1"/>
</dbReference>